<evidence type="ECO:0000256" key="5">
    <source>
        <dbReference type="ARBA" id="ARBA00023136"/>
    </source>
</evidence>
<dbReference type="Proteomes" id="UP000588647">
    <property type="component" value="Unassembled WGS sequence"/>
</dbReference>
<evidence type="ECO:0000256" key="4">
    <source>
        <dbReference type="ARBA" id="ARBA00022989"/>
    </source>
</evidence>
<proteinExistence type="predicted"/>
<comment type="subcellular location">
    <subcellularLocation>
        <location evidence="1">Cell membrane</location>
        <topology evidence="1">Multi-pass membrane protein</topology>
    </subcellularLocation>
</comment>
<evidence type="ECO:0000256" key="2">
    <source>
        <dbReference type="ARBA" id="ARBA00022475"/>
    </source>
</evidence>
<evidence type="ECO:0000256" key="1">
    <source>
        <dbReference type="ARBA" id="ARBA00004651"/>
    </source>
</evidence>
<feature type="transmembrane region" description="Helical" evidence="6">
    <location>
        <begin position="142"/>
        <end position="163"/>
    </location>
</feature>
<keyword evidence="4 6" id="KW-1133">Transmembrane helix</keyword>
<dbReference type="RefSeq" id="WP_183210352.1">
    <property type="nucleotide sequence ID" value="NZ_JAAAMM010000005.1"/>
</dbReference>
<keyword evidence="5 6" id="KW-0472">Membrane</keyword>
<feature type="transmembrane region" description="Helical" evidence="6">
    <location>
        <begin position="175"/>
        <end position="195"/>
    </location>
</feature>
<dbReference type="PANTHER" id="PTHR42709:SF6">
    <property type="entry name" value="UNDECAPRENYL PHOSPHATE TRANSPORTER A"/>
    <property type="match status" value="1"/>
</dbReference>
<dbReference type="GO" id="GO:0005886">
    <property type="term" value="C:plasma membrane"/>
    <property type="evidence" value="ECO:0007669"/>
    <property type="project" value="UniProtKB-SubCell"/>
</dbReference>
<comment type="caution">
    <text evidence="7">The sequence shown here is derived from an EMBL/GenBank/DDBJ whole genome shotgun (WGS) entry which is preliminary data.</text>
</comment>
<keyword evidence="2" id="KW-1003">Cell membrane</keyword>
<evidence type="ECO:0000256" key="3">
    <source>
        <dbReference type="ARBA" id="ARBA00022692"/>
    </source>
</evidence>
<keyword evidence="8" id="KW-1185">Reference proteome</keyword>
<dbReference type="InterPro" id="IPR051311">
    <property type="entry name" value="DedA_domain"/>
</dbReference>
<name>A0A7W6HGJ9_9HYPH</name>
<reference evidence="7 8" key="1">
    <citation type="submission" date="2020-08" db="EMBL/GenBank/DDBJ databases">
        <title>Genomic Encyclopedia of Type Strains, Phase IV (KMG-IV): sequencing the most valuable type-strain genomes for metagenomic binning, comparative biology and taxonomic classification.</title>
        <authorList>
            <person name="Goeker M."/>
        </authorList>
    </citation>
    <scope>NUCLEOTIDE SEQUENCE [LARGE SCALE GENOMIC DNA]</scope>
    <source>
        <strain evidence="7 8">DSM 103570</strain>
    </source>
</reference>
<sequence>MDPIGGLVGWVAVYGTFGLFAIGLAERFVPMLPSHALLLAVGVTAADDYRLLPAAVFATTLGSTLGCMASFFAVRALGETRTSRLVAGTGRLFGISTGQLEHRIASLRRNGTALAFSLQLVPTARLVAPPLAALLQGGSGRFLFASAAGITVWNGMFIGVGYAASQAVGDMNATVLALAILALLVAAQASLFWIGRRMRVRRSLMTMPAETC</sequence>
<evidence type="ECO:0000313" key="7">
    <source>
        <dbReference type="EMBL" id="MBB4004778.1"/>
    </source>
</evidence>
<keyword evidence="3 6" id="KW-0812">Transmembrane</keyword>
<gene>
    <name evidence="7" type="ORF">GGR03_003873</name>
</gene>
<organism evidence="7 8">
    <name type="scientific">Aurantimonas endophytica</name>
    <dbReference type="NCBI Taxonomy" id="1522175"/>
    <lineage>
        <taxon>Bacteria</taxon>
        <taxon>Pseudomonadati</taxon>
        <taxon>Pseudomonadota</taxon>
        <taxon>Alphaproteobacteria</taxon>
        <taxon>Hyphomicrobiales</taxon>
        <taxon>Aurantimonadaceae</taxon>
        <taxon>Aurantimonas</taxon>
    </lineage>
</organism>
<feature type="transmembrane region" description="Helical" evidence="6">
    <location>
        <begin position="7"/>
        <end position="29"/>
    </location>
</feature>
<protein>
    <submittedName>
        <fullName evidence="7">Membrane protein DedA with SNARE-associated domain</fullName>
    </submittedName>
</protein>
<dbReference type="PANTHER" id="PTHR42709">
    <property type="entry name" value="ALKALINE PHOSPHATASE LIKE PROTEIN"/>
    <property type="match status" value="1"/>
</dbReference>
<evidence type="ECO:0000313" key="8">
    <source>
        <dbReference type="Proteomes" id="UP000588647"/>
    </source>
</evidence>
<feature type="transmembrane region" description="Helical" evidence="6">
    <location>
        <begin position="49"/>
        <end position="74"/>
    </location>
</feature>
<dbReference type="EMBL" id="JACIEM010000005">
    <property type="protein sequence ID" value="MBB4004778.1"/>
    <property type="molecule type" value="Genomic_DNA"/>
</dbReference>
<accession>A0A7W6HGJ9</accession>
<evidence type="ECO:0000256" key="6">
    <source>
        <dbReference type="SAM" id="Phobius"/>
    </source>
</evidence>
<dbReference type="AlphaFoldDB" id="A0A7W6HGJ9"/>